<evidence type="ECO:0000313" key="3">
    <source>
        <dbReference type="Proteomes" id="UP001557470"/>
    </source>
</evidence>
<dbReference type="Proteomes" id="UP001557470">
    <property type="component" value="Unassembled WGS sequence"/>
</dbReference>
<sequence length="1001" mass="105505">MSNQNAINAQHGNSAMYPPATSSGSPVPAPPSGQNLKAQHPGLLGMPLTQILNQHNAASFPASSLLSAAAKAQLANQNKHGDSTDPGGGGCGMDGGAVGANLGGVNGTRSTMDRHGSMLPPNSTVLTPSVAETVVVGGQSGRAALRDKLMAQQRDRVEPLVRKRKQLPGLTPPNNTTLNHHDSLVYNMLNKTPNAGGPGPRPPPPSSAEQLRKVARLGGLTPNTSMAQLLQSMSNQNRHVGPTGPVAPGQMHYSDAGAMGPNSGASQQNLLAQQRMLGQVEGQSIHCQSMDAGGHGGPRPHGPQFPGLMNHIQGSSLGACGPLGPGGKVGSGLGGLPLSHHPSTIPPPLSHQGPHQPQHNHLHAALSRTSVSAMTLGSSDGSCVRAVSESGEPTSLVNCSMGNMVSLPPHVISSNSGGGTQVFQQHHAQQQQLHLGMQPVMQGLPGPSYHGSSQQLGLPDNSFPDNCSSNPMAGHFQNFQGCLPDNSISVHHSQSSSQTGMTSLPESQGMLSRPHFGDSQREIQQTQGDGLPPGMHGSDRLPGGGVESIDAIYRAVVDAASKGMHVVITTTVSGTTQSSPVPALSAMSAFANSIGEPVAVNHNLQHSQAAVSRSAPRGELPKVEQNTSQQPRPRQARTGRPRKNSGQGKGTIMIPEGQGPLPETPHQEYYRSPGHSAPRGQWDVDTTGQSGGTDSGHAAWGGEEFLECSTHVRSSPCMERPGSLAPAPSCPADGGPHDGHHHHPLAVATDKAYLEDSFSRFNSNCSRASVNIVNYKDRLEQTVERCAHMNGGGLPQFQFSLRGYGDPLGPPRQGDLTGDDQSPSSSTSLEGPLVKEYAGHYNGHFNGGCAPSPSDTKSLSSEEDLRHPDSPSSEMLHYRPRTFNMGDLVWGQGFKGFPSWPGKLAGEETGHNHHNHHSSSIQLREQGKVEPEKLKTLTHDLEALDRATKRNRKAGKLNNHLEAAIHEAMSELDKMSGTVHQIPSRDRQVKLPKPKRRKISR</sequence>
<feature type="region of interest" description="Disordered" evidence="1">
    <location>
        <begin position="606"/>
        <end position="699"/>
    </location>
</feature>
<dbReference type="EMBL" id="JAGEUA010000001">
    <property type="protein sequence ID" value="KAL1021798.1"/>
    <property type="molecule type" value="Genomic_DNA"/>
</dbReference>
<feature type="region of interest" description="Disordered" evidence="1">
    <location>
        <begin position="487"/>
        <end position="543"/>
    </location>
</feature>
<feature type="compositionally biased region" description="Basic residues" evidence="1">
    <location>
        <begin position="634"/>
        <end position="643"/>
    </location>
</feature>
<feature type="compositionally biased region" description="Gly residues" evidence="1">
    <location>
        <begin position="321"/>
        <end position="335"/>
    </location>
</feature>
<feature type="region of interest" description="Disordered" evidence="1">
    <location>
        <begin position="715"/>
        <end position="743"/>
    </location>
</feature>
<feature type="region of interest" description="Disordered" evidence="1">
    <location>
        <begin position="1"/>
        <end position="41"/>
    </location>
</feature>
<dbReference type="PANTHER" id="PTHR16112">
    <property type="entry name" value="METHYL-CPG BINDING PROTEIN, DROSOPHILA"/>
    <property type="match status" value="1"/>
</dbReference>
<feature type="compositionally biased region" description="Gly residues" evidence="1">
    <location>
        <begin position="86"/>
        <end position="95"/>
    </location>
</feature>
<keyword evidence="3" id="KW-1185">Reference proteome</keyword>
<feature type="region of interest" description="Disordered" evidence="1">
    <location>
        <begin position="905"/>
        <end position="925"/>
    </location>
</feature>
<feature type="compositionally biased region" description="Low complexity" evidence="1">
    <location>
        <begin position="487"/>
        <end position="498"/>
    </location>
</feature>
<protein>
    <recommendedName>
        <fullName evidence="4">Methyl-CpG binding domain protein 5</fullName>
    </recommendedName>
</protein>
<dbReference type="SUPFAM" id="SSF63748">
    <property type="entry name" value="Tudor/PWWP/MBT"/>
    <property type="match status" value="1"/>
</dbReference>
<dbReference type="PANTHER" id="PTHR16112:SF18">
    <property type="entry name" value="METHYL-CPG-BINDING DOMAIN PROTEIN 5"/>
    <property type="match status" value="1"/>
</dbReference>
<feature type="region of interest" description="Disordered" evidence="1">
    <location>
        <begin position="188"/>
        <end position="210"/>
    </location>
</feature>
<feature type="region of interest" description="Disordered" evidence="1">
    <location>
        <begin position="76"/>
        <end position="95"/>
    </location>
</feature>
<feature type="region of interest" description="Disordered" evidence="1">
    <location>
        <begin position="287"/>
        <end position="362"/>
    </location>
</feature>
<organism evidence="2 3">
    <name type="scientific">Umbra pygmaea</name>
    <name type="common">Eastern mudminnow</name>
    <dbReference type="NCBI Taxonomy" id="75934"/>
    <lineage>
        <taxon>Eukaryota</taxon>
        <taxon>Metazoa</taxon>
        <taxon>Chordata</taxon>
        <taxon>Craniata</taxon>
        <taxon>Vertebrata</taxon>
        <taxon>Euteleostomi</taxon>
        <taxon>Actinopterygii</taxon>
        <taxon>Neopterygii</taxon>
        <taxon>Teleostei</taxon>
        <taxon>Protacanthopterygii</taxon>
        <taxon>Esociformes</taxon>
        <taxon>Umbridae</taxon>
        <taxon>Umbra</taxon>
    </lineage>
</organism>
<reference evidence="2 3" key="1">
    <citation type="submission" date="2024-06" db="EMBL/GenBank/DDBJ databases">
        <authorList>
            <person name="Pan Q."/>
            <person name="Wen M."/>
            <person name="Jouanno E."/>
            <person name="Zahm M."/>
            <person name="Klopp C."/>
            <person name="Cabau C."/>
            <person name="Louis A."/>
            <person name="Berthelot C."/>
            <person name="Parey E."/>
            <person name="Roest Crollius H."/>
            <person name="Montfort J."/>
            <person name="Robinson-Rechavi M."/>
            <person name="Bouchez O."/>
            <person name="Lampietro C."/>
            <person name="Lopez Roques C."/>
            <person name="Donnadieu C."/>
            <person name="Postlethwait J."/>
            <person name="Bobe J."/>
            <person name="Verreycken H."/>
            <person name="Guiguen Y."/>
        </authorList>
    </citation>
    <scope>NUCLEOTIDE SEQUENCE [LARGE SCALE GENOMIC DNA]</scope>
    <source>
        <strain evidence="2">Up_M1</strain>
        <tissue evidence="2">Testis</tissue>
    </source>
</reference>
<dbReference type="AlphaFoldDB" id="A0ABD0XK67"/>
<feature type="compositionally biased region" description="Polar residues" evidence="1">
    <location>
        <begin position="499"/>
        <end position="510"/>
    </location>
</feature>
<comment type="caution">
    <text evidence="2">The sequence shown here is derived from an EMBL/GenBank/DDBJ whole genome shotgun (WGS) entry which is preliminary data.</text>
</comment>
<dbReference type="Gene3D" id="2.30.30.140">
    <property type="match status" value="1"/>
</dbReference>
<evidence type="ECO:0008006" key="4">
    <source>
        <dbReference type="Google" id="ProtNLM"/>
    </source>
</evidence>
<evidence type="ECO:0000256" key="1">
    <source>
        <dbReference type="SAM" id="MobiDB-lite"/>
    </source>
</evidence>
<feature type="compositionally biased region" description="Basic residues" evidence="1">
    <location>
        <begin position="990"/>
        <end position="1001"/>
    </location>
</feature>
<feature type="compositionally biased region" description="Polar residues" evidence="1">
    <location>
        <begin position="819"/>
        <end position="829"/>
    </location>
</feature>
<feature type="region of interest" description="Disordered" evidence="1">
    <location>
        <begin position="974"/>
        <end position="1001"/>
    </location>
</feature>
<name>A0ABD0XK67_UMBPY</name>
<gene>
    <name evidence="2" type="ORF">UPYG_G00018120</name>
</gene>
<feature type="compositionally biased region" description="Polar residues" evidence="1">
    <location>
        <begin position="1"/>
        <end position="13"/>
    </location>
</feature>
<accession>A0ABD0XK67</accession>
<evidence type="ECO:0000313" key="2">
    <source>
        <dbReference type="EMBL" id="KAL1021798.1"/>
    </source>
</evidence>
<feature type="region of interest" description="Disordered" evidence="1">
    <location>
        <begin position="844"/>
        <end position="877"/>
    </location>
</feature>
<feature type="region of interest" description="Disordered" evidence="1">
    <location>
        <begin position="798"/>
        <end position="830"/>
    </location>
</feature>
<proteinExistence type="predicted"/>